<comment type="caution">
    <text evidence="2">The sequence shown here is derived from an EMBL/GenBank/DDBJ whole genome shotgun (WGS) entry which is preliminary data.</text>
</comment>
<dbReference type="EMBL" id="JACCFS010000001">
    <property type="protein sequence ID" value="NYJ32279.1"/>
    <property type="molecule type" value="Genomic_DNA"/>
</dbReference>
<organism evidence="2 3">
    <name type="scientific">Nocardiopsis aegyptia</name>
    <dbReference type="NCBI Taxonomy" id="220378"/>
    <lineage>
        <taxon>Bacteria</taxon>
        <taxon>Bacillati</taxon>
        <taxon>Actinomycetota</taxon>
        <taxon>Actinomycetes</taxon>
        <taxon>Streptosporangiales</taxon>
        <taxon>Nocardiopsidaceae</taxon>
        <taxon>Nocardiopsis</taxon>
    </lineage>
</organism>
<sequence length="57" mass="6256">MGRLLIRIAAGVAVVLFLFWLLSILVGLLVWVVLIAAVAGLLWLGVRMLRSDTGPRR</sequence>
<dbReference type="RefSeq" id="WP_179820020.1">
    <property type="nucleotide sequence ID" value="NZ_JACCFS010000001.1"/>
</dbReference>
<dbReference type="AlphaFoldDB" id="A0A7Z0EHS7"/>
<feature type="transmembrane region" description="Helical" evidence="1">
    <location>
        <begin position="5"/>
        <end position="22"/>
    </location>
</feature>
<proteinExistence type="predicted"/>
<evidence type="ECO:0000256" key="1">
    <source>
        <dbReference type="SAM" id="Phobius"/>
    </source>
</evidence>
<feature type="transmembrane region" description="Helical" evidence="1">
    <location>
        <begin position="28"/>
        <end position="49"/>
    </location>
</feature>
<accession>A0A7Z0EHS7</accession>
<gene>
    <name evidence="2" type="ORF">HNR10_000160</name>
</gene>
<name>A0A7Z0EHS7_9ACTN</name>
<keyword evidence="1" id="KW-1133">Transmembrane helix</keyword>
<evidence type="ECO:0000313" key="3">
    <source>
        <dbReference type="Proteomes" id="UP000572051"/>
    </source>
</evidence>
<evidence type="ECO:0000313" key="2">
    <source>
        <dbReference type="EMBL" id="NYJ32279.1"/>
    </source>
</evidence>
<protein>
    <submittedName>
        <fullName evidence="2">Flp pilus assembly protein TadB</fullName>
    </submittedName>
</protein>
<reference evidence="2 3" key="1">
    <citation type="submission" date="2020-07" db="EMBL/GenBank/DDBJ databases">
        <title>Sequencing the genomes of 1000 actinobacteria strains.</title>
        <authorList>
            <person name="Klenk H.-P."/>
        </authorList>
    </citation>
    <scope>NUCLEOTIDE SEQUENCE [LARGE SCALE GENOMIC DNA]</scope>
    <source>
        <strain evidence="2 3">DSM 44442</strain>
    </source>
</reference>
<keyword evidence="3" id="KW-1185">Reference proteome</keyword>
<keyword evidence="1" id="KW-0812">Transmembrane</keyword>
<dbReference type="Proteomes" id="UP000572051">
    <property type="component" value="Unassembled WGS sequence"/>
</dbReference>
<keyword evidence="1" id="KW-0472">Membrane</keyword>